<evidence type="ECO:0000256" key="6">
    <source>
        <dbReference type="ARBA" id="ARBA00022840"/>
    </source>
</evidence>
<evidence type="ECO:0000256" key="5">
    <source>
        <dbReference type="ARBA" id="ARBA00022741"/>
    </source>
</evidence>
<dbReference type="NCBIfam" id="NF002204">
    <property type="entry name" value="PRK01077.1"/>
    <property type="match status" value="1"/>
</dbReference>
<keyword evidence="5 9" id="KW-0547">Nucleotide-binding</keyword>
<dbReference type="CDD" id="cd03130">
    <property type="entry name" value="GATase1_CobB"/>
    <property type="match status" value="1"/>
</dbReference>
<evidence type="ECO:0000256" key="8">
    <source>
        <dbReference type="ARBA" id="ARBA00022962"/>
    </source>
</evidence>
<evidence type="ECO:0000256" key="3">
    <source>
        <dbReference type="ARBA" id="ARBA00022573"/>
    </source>
</evidence>
<reference evidence="12 13" key="1">
    <citation type="submission" date="2015-12" db="EMBL/GenBank/DDBJ databases">
        <authorList>
            <person name="Shamseldin A."/>
            <person name="Moawad H."/>
            <person name="Abd El-Rahim W.M."/>
            <person name="Sadowsky M.J."/>
        </authorList>
    </citation>
    <scope>NUCLEOTIDE SEQUENCE [LARGE SCALE GENOMIC DNA]</scope>
    <source>
        <strain evidence="12 13">ZGT118</strain>
    </source>
</reference>
<protein>
    <recommendedName>
        <fullName evidence="9">Hydrogenobyrinate a,c-diamide synthase</fullName>
        <ecNumber evidence="9">6.3.5.9</ecNumber>
    </recommendedName>
    <alternativeName>
        <fullName evidence="9">Hydrogenobyrinic acid a,c-diamide synthase</fullName>
    </alternativeName>
</protein>
<dbReference type="PROSITE" id="PS51274">
    <property type="entry name" value="GATASE_COBBQ"/>
    <property type="match status" value="1"/>
</dbReference>
<dbReference type="CDD" id="cd05388">
    <property type="entry name" value="CobB_N"/>
    <property type="match status" value="1"/>
</dbReference>
<keyword evidence="3 9" id="KW-0169">Cobalamin biosynthesis</keyword>
<comment type="catalytic activity">
    <reaction evidence="9">
        <text>hydrogenobyrinate + 2 L-glutamine + 2 ATP + 2 H2O = hydrogenobyrinate a,c-diamide + 2 L-glutamate + 2 ADP + 2 phosphate + 2 H(+)</text>
        <dbReference type="Rhea" id="RHEA:12544"/>
        <dbReference type="ChEBI" id="CHEBI:15377"/>
        <dbReference type="ChEBI" id="CHEBI:15378"/>
        <dbReference type="ChEBI" id="CHEBI:29985"/>
        <dbReference type="ChEBI" id="CHEBI:30616"/>
        <dbReference type="ChEBI" id="CHEBI:43474"/>
        <dbReference type="ChEBI" id="CHEBI:58359"/>
        <dbReference type="ChEBI" id="CHEBI:77873"/>
        <dbReference type="ChEBI" id="CHEBI:77874"/>
        <dbReference type="ChEBI" id="CHEBI:456216"/>
        <dbReference type="EC" id="6.3.5.9"/>
    </reaction>
</comment>
<dbReference type="EMBL" id="LQBQ01000012">
    <property type="protein sequence ID" value="KUJ80926.1"/>
    <property type="molecule type" value="Genomic_DNA"/>
</dbReference>
<sequence>MSGYPRFMIAGAHKSSGKTVVSTGLAAALRGAGEDVQTFKKGPDYIDPMWLAAASGRPCYNLDFNAMERDIIAPFFASRAGALSLVEANKGLYDGMNPDGEDSNAELAKLLNLPVVLVIDTRGMTRGIAPLLVGYRTFDPDVRIAGLILNQVGGQRHESKLRRAVETYTDIPVVGSIWRNPELEIGERHLGLTTPAESGRLDEIIATFADVVGSSVELERIRAIAREAPGLDPAPMPRTAPEPVGFGLRIGLIRDAAFGFYYPDDLEAFEAAGATLVPIDAMKDQHLPDIDGLFIGGGFPEMHMQALSSNEKLRKALARALSAGLPCYAECGGLMYLCESLSWRGQTRDMVGLIPGRAVMHERPQGRGYVAFESLAAHPWALSGEPVTAHEFHYARIEGLPPDTVFTRRMTRGTGISGGMDGIRVANTVAGFCHLRNTCCIPWVTEFLSFVRRCKSVAA</sequence>
<dbReference type="InterPro" id="IPR029062">
    <property type="entry name" value="Class_I_gatase-like"/>
</dbReference>
<gene>
    <name evidence="9" type="primary">cobB</name>
    <name evidence="12" type="ORF">AVO45_05570</name>
</gene>
<dbReference type="InterPro" id="IPR004484">
    <property type="entry name" value="CbiA/CobB_synth"/>
</dbReference>
<dbReference type="PANTHER" id="PTHR43873">
    <property type="entry name" value="COBYRINATE A,C-DIAMIDE SYNTHASE"/>
    <property type="match status" value="1"/>
</dbReference>
<evidence type="ECO:0000313" key="12">
    <source>
        <dbReference type="EMBL" id="KUJ80926.1"/>
    </source>
</evidence>
<feature type="domain" description="CobQ/CobB/MinD/ParA nucleotide binding" evidence="10">
    <location>
        <begin position="8"/>
        <end position="189"/>
    </location>
</feature>
<accession>A0A0X3U202</accession>
<dbReference type="Proteomes" id="UP000053791">
    <property type="component" value="Unassembled WGS sequence"/>
</dbReference>
<dbReference type="InterPro" id="IPR002586">
    <property type="entry name" value="CobQ/CobB/MinD/ParA_Nub-bd_dom"/>
</dbReference>
<dbReference type="EC" id="6.3.5.9" evidence="9"/>
<dbReference type="Gene3D" id="3.40.50.880">
    <property type="match status" value="1"/>
</dbReference>
<comment type="domain">
    <text evidence="9">Comprises of two domains. The C-terminal domain contains the binding site for glutamine and catalyzes the hydrolysis of this substrate to glutamate and ammonia. The N-terminal domain is anticipated to bind ATP and hydrogenobyrinate and catalyzes the ultimate synthesis of the diamide product. The ammonia produced via the glutaminase domain is probably translocated to the adjacent domain via a molecular tunnel, where it reacts with an activated intermediate.</text>
</comment>
<keyword evidence="7 9" id="KW-0460">Magnesium</keyword>
<dbReference type="GO" id="GO:0005524">
    <property type="term" value="F:ATP binding"/>
    <property type="evidence" value="ECO:0007669"/>
    <property type="project" value="UniProtKB-UniRule"/>
</dbReference>
<keyword evidence="6 9" id="KW-0067">ATP-binding</keyword>
<evidence type="ECO:0000256" key="1">
    <source>
        <dbReference type="ARBA" id="ARBA00001946"/>
    </source>
</evidence>
<evidence type="ECO:0000256" key="2">
    <source>
        <dbReference type="ARBA" id="ARBA00006205"/>
    </source>
</evidence>
<dbReference type="RefSeq" id="WP_068346680.1">
    <property type="nucleotide sequence ID" value="NZ_LQBQ01000012.1"/>
</dbReference>
<comment type="pathway">
    <text evidence="9">Cofactor biosynthesis; adenosylcobalamin biosynthesis; cob(II)yrinate a,c-diamide from precorrin-2 (aerobic route): step 9/10.</text>
</comment>
<keyword evidence="4 9" id="KW-0436">Ligase</keyword>
<evidence type="ECO:0000313" key="13">
    <source>
        <dbReference type="Proteomes" id="UP000053791"/>
    </source>
</evidence>
<feature type="active site" description="Nucleophile" evidence="9">
    <location>
        <position position="331"/>
    </location>
</feature>
<dbReference type="InterPro" id="IPR027417">
    <property type="entry name" value="P-loop_NTPase"/>
</dbReference>
<organism evidence="12 13">
    <name type="scientific">Ruegeria marisrubri</name>
    <dbReference type="NCBI Taxonomy" id="1685379"/>
    <lineage>
        <taxon>Bacteria</taxon>
        <taxon>Pseudomonadati</taxon>
        <taxon>Pseudomonadota</taxon>
        <taxon>Alphaproteobacteria</taxon>
        <taxon>Rhodobacterales</taxon>
        <taxon>Roseobacteraceae</taxon>
        <taxon>Ruegeria</taxon>
    </lineage>
</organism>
<comment type="cofactor">
    <cofactor evidence="1 9">
        <name>Mg(2+)</name>
        <dbReference type="ChEBI" id="CHEBI:18420"/>
    </cofactor>
</comment>
<comment type="miscellaneous">
    <text evidence="9">The a and c carboxylates of hydrogenobyrinate are activated for nucleophilic attack via formation of a phosphorylated intermediate by ATP. CobB catalyzes first the amidation of the c-carboxylate, and then that of the a-carboxylate.</text>
</comment>
<dbReference type="SUPFAM" id="SSF52317">
    <property type="entry name" value="Class I glutamine amidotransferase-like"/>
    <property type="match status" value="1"/>
</dbReference>
<feature type="domain" description="CobB/CobQ-like glutamine amidotransferase" evidence="11">
    <location>
        <begin position="249"/>
        <end position="435"/>
    </location>
</feature>
<dbReference type="Gene3D" id="3.40.50.300">
    <property type="entry name" value="P-loop containing nucleotide triphosphate hydrolases"/>
    <property type="match status" value="2"/>
</dbReference>
<comment type="function">
    <text evidence="9">Catalyzes the ATP-dependent amidation of the two carboxylate groups at positions a and c of hydrogenobyrinate, using either L-glutamine or ammonia as the nitrogen source.</text>
</comment>
<keyword evidence="13" id="KW-1185">Reference proteome</keyword>
<proteinExistence type="inferred from homology"/>
<dbReference type="OrthoDB" id="9764035at2"/>
<dbReference type="STRING" id="1685379.AVO45_05570"/>
<keyword evidence="8 9" id="KW-0315">Glutamine amidotransferase</keyword>
<comment type="similarity">
    <text evidence="2">Belongs to the CobB/CobQ family. CobQ subfamily.</text>
</comment>
<evidence type="ECO:0000256" key="9">
    <source>
        <dbReference type="HAMAP-Rule" id="MF_00027"/>
    </source>
</evidence>
<evidence type="ECO:0000259" key="11">
    <source>
        <dbReference type="Pfam" id="PF07685"/>
    </source>
</evidence>
<dbReference type="UniPathway" id="UPA00148">
    <property type="reaction ID" value="UER00220"/>
</dbReference>
<dbReference type="NCBIfam" id="TIGR00379">
    <property type="entry name" value="cobB"/>
    <property type="match status" value="1"/>
</dbReference>
<evidence type="ECO:0000259" key="10">
    <source>
        <dbReference type="Pfam" id="PF01656"/>
    </source>
</evidence>
<name>A0A0X3U202_9RHOB</name>
<evidence type="ECO:0000256" key="7">
    <source>
        <dbReference type="ARBA" id="ARBA00022842"/>
    </source>
</evidence>
<comment type="similarity">
    <text evidence="9">Belongs to the CobB/CbiA family.</text>
</comment>
<dbReference type="GO" id="GO:0009236">
    <property type="term" value="P:cobalamin biosynthetic process"/>
    <property type="evidence" value="ECO:0007669"/>
    <property type="project" value="UniProtKB-UniRule"/>
</dbReference>
<dbReference type="HAMAP" id="MF_00027">
    <property type="entry name" value="CobB_CbiA"/>
    <property type="match status" value="1"/>
</dbReference>
<comment type="caution">
    <text evidence="12">The sequence shown here is derived from an EMBL/GenBank/DDBJ whole genome shotgun (WGS) entry which is preliminary data.</text>
</comment>
<feature type="site" description="Increases nucleophilicity of active site Cys" evidence="9">
    <location>
        <position position="434"/>
    </location>
</feature>
<dbReference type="PANTHER" id="PTHR43873:SF1">
    <property type="entry name" value="COBYRINATE A,C-DIAMIDE SYNTHASE"/>
    <property type="match status" value="1"/>
</dbReference>
<dbReference type="Pfam" id="PF07685">
    <property type="entry name" value="GATase_3"/>
    <property type="match status" value="1"/>
</dbReference>
<dbReference type="SUPFAM" id="SSF52540">
    <property type="entry name" value="P-loop containing nucleoside triphosphate hydrolases"/>
    <property type="match status" value="1"/>
</dbReference>
<dbReference type="Pfam" id="PF01656">
    <property type="entry name" value="CbiA"/>
    <property type="match status" value="1"/>
</dbReference>
<evidence type="ECO:0000256" key="4">
    <source>
        <dbReference type="ARBA" id="ARBA00022598"/>
    </source>
</evidence>
<dbReference type="AlphaFoldDB" id="A0A0X3U202"/>
<dbReference type="GO" id="GO:0043802">
    <property type="term" value="F:hydrogenobyrinic acid a,c-diamide synthase (glutamine-hydrolysing) activity"/>
    <property type="evidence" value="ECO:0007669"/>
    <property type="project" value="UniProtKB-UniRule"/>
</dbReference>
<dbReference type="InterPro" id="IPR011698">
    <property type="entry name" value="GATase_3"/>
</dbReference>
<dbReference type="GO" id="GO:0042242">
    <property type="term" value="F:cobyrinic acid a,c-diamide synthase activity"/>
    <property type="evidence" value="ECO:0007669"/>
    <property type="project" value="InterPro"/>
</dbReference>